<name>A0ABW0EKR6_9PSEU</name>
<evidence type="ECO:0000313" key="3">
    <source>
        <dbReference type="Proteomes" id="UP001596157"/>
    </source>
</evidence>
<dbReference type="InterPro" id="IPR029058">
    <property type="entry name" value="AB_hydrolase_fold"/>
</dbReference>
<proteinExistence type="predicted"/>
<evidence type="ECO:0000259" key="1">
    <source>
        <dbReference type="Pfam" id="PF12697"/>
    </source>
</evidence>
<dbReference type="InterPro" id="IPR050228">
    <property type="entry name" value="Carboxylesterase_BioH"/>
</dbReference>
<dbReference type="InterPro" id="IPR000073">
    <property type="entry name" value="AB_hydrolase_1"/>
</dbReference>
<evidence type="ECO:0000313" key="2">
    <source>
        <dbReference type="EMBL" id="MFC5286514.1"/>
    </source>
</evidence>
<gene>
    <name evidence="2" type="ORF">ACFPM7_05575</name>
</gene>
<dbReference type="SUPFAM" id="SSF53474">
    <property type="entry name" value="alpha/beta-Hydrolases"/>
    <property type="match status" value="1"/>
</dbReference>
<dbReference type="InterPro" id="IPR000639">
    <property type="entry name" value="Epox_hydrolase-like"/>
</dbReference>
<comment type="caution">
    <text evidence="2">The sequence shown here is derived from an EMBL/GenBank/DDBJ whole genome shotgun (WGS) entry which is preliminary data.</text>
</comment>
<dbReference type="Gene3D" id="3.40.50.1820">
    <property type="entry name" value="alpha/beta hydrolase"/>
    <property type="match status" value="1"/>
</dbReference>
<dbReference type="EMBL" id="JBHSKF010000002">
    <property type="protein sequence ID" value="MFC5286514.1"/>
    <property type="molecule type" value="Genomic_DNA"/>
</dbReference>
<dbReference type="PANTHER" id="PTHR43194:SF2">
    <property type="entry name" value="PEROXISOMAL MEMBRANE PROTEIN LPX1"/>
    <property type="match status" value="1"/>
</dbReference>
<dbReference type="Proteomes" id="UP001596157">
    <property type="component" value="Unassembled WGS sequence"/>
</dbReference>
<reference evidence="3" key="1">
    <citation type="journal article" date="2019" name="Int. J. Syst. Evol. Microbiol.">
        <title>The Global Catalogue of Microorganisms (GCM) 10K type strain sequencing project: providing services to taxonomists for standard genome sequencing and annotation.</title>
        <authorList>
            <consortium name="The Broad Institute Genomics Platform"/>
            <consortium name="The Broad Institute Genome Sequencing Center for Infectious Disease"/>
            <person name="Wu L."/>
            <person name="Ma J."/>
        </authorList>
    </citation>
    <scope>NUCLEOTIDE SEQUENCE [LARGE SCALE GENOMIC DNA]</scope>
    <source>
        <strain evidence="3">CCUG 59778</strain>
    </source>
</reference>
<dbReference type="RefSeq" id="WP_378244515.1">
    <property type="nucleotide sequence ID" value="NZ_JBHSKF010000002.1"/>
</dbReference>
<keyword evidence="3" id="KW-1185">Reference proteome</keyword>
<dbReference type="PANTHER" id="PTHR43194">
    <property type="entry name" value="HYDROLASE ALPHA/BETA FOLD FAMILY"/>
    <property type="match status" value="1"/>
</dbReference>
<feature type="domain" description="AB hydrolase-1" evidence="1">
    <location>
        <begin position="22"/>
        <end position="255"/>
    </location>
</feature>
<keyword evidence="2" id="KW-0378">Hydrolase</keyword>
<dbReference type="PRINTS" id="PR00111">
    <property type="entry name" value="ABHYDROLASE"/>
</dbReference>
<accession>A0ABW0EKR6</accession>
<organism evidence="2 3">
    <name type="scientific">Actinokineospora guangxiensis</name>
    <dbReference type="NCBI Taxonomy" id="1490288"/>
    <lineage>
        <taxon>Bacteria</taxon>
        <taxon>Bacillati</taxon>
        <taxon>Actinomycetota</taxon>
        <taxon>Actinomycetes</taxon>
        <taxon>Pseudonocardiales</taxon>
        <taxon>Pseudonocardiaceae</taxon>
        <taxon>Actinokineospora</taxon>
    </lineage>
</organism>
<dbReference type="Pfam" id="PF12697">
    <property type="entry name" value="Abhydrolase_6"/>
    <property type="match status" value="1"/>
</dbReference>
<protein>
    <submittedName>
        <fullName evidence="2">Alpha/beta fold hydrolase</fullName>
    </submittedName>
</protein>
<sequence length="268" mass="29158">MKRVPIADGHLAYDDIGSGPAVVLLHDGTLDRRVWDPQRDRFPGYRLLVLDARGHGESATPTRPYQRADDVIALLDHLGLPAAFLVGQSMGGTTALDTALDHPDRVSGVVASGCGTSQQYWRGAFLVELLGRQLDAVRRRDTADYIEVFLRMWVDGPTREPARSPADIREFCRTMAVHTATRHARPNPVLPGRAEDSWERLAGITAPVLVLTGGLDCPDVHEMADRIAAAVPGAESRRFAGAGHMLNLERPDAFSGAVRRFLDSALVG</sequence>
<dbReference type="PRINTS" id="PR00412">
    <property type="entry name" value="EPOXHYDRLASE"/>
</dbReference>
<dbReference type="GO" id="GO:0016787">
    <property type="term" value="F:hydrolase activity"/>
    <property type="evidence" value="ECO:0007669"/>
    <property type="project" value="UniProtKB-KW"/>
</dbReference>